<dbReference type="Gene3D" id="4.10.950.10">
    <property type="entry name" value="Ribosomal protein L2, domain 3"/>
    <property type="match status" value="1"/>
</dbReference>
<comment type="cofactor">
    <cofactor evidence="1">
        <name>Mg(2+)</name>
        <dbReference type="ChEBI" id="CHEBI:18420"/>
    </cofactor>
</comment>
<dbReference type="AlphaFoldDB" id="A0A2U3EJA8"/>
<keyword evidence="9" id="KW-0418">Kinase</keyword>
<dbReference type="GO" id="GO:0006144">
    <property type="term" value="P:purine nucleobase metabolic process"/>
    <property type="evidence" value="ECO:0007669"/>
    <property type="project" value="TreeGrafter"/>
</dbReference>
<dbReference type="InterPro" id="IPR029056">
    <property type="entry name" value="Ribokinase-like"/>
</dbReference>
<dbReference type="EMBL" id="LCWV01000003">
    <property type="protein sequence ID" value="PWI74573.1"/>
    <property type="molecule type" value="Genomic_DNA"/>
</dbReference>
<dbReference type="GO" id="GO:0004001">
    <property type="term" value="F:adenosine kinase activity"/>
    <property type="evidence" value="ECO:0007669"/>
    <property type="project" value="UniProtKB-EC"/>
</dbReference>
<dbReference type="InterPro" id="IPR001805">
    <property type="entry name" value="Adenokinase"/>
</dbReference>
<reference evidence="18 21" key="4">
    <citation type="journal article" date="2024" name="Microbiol. Resour. Announc.">
        <title>Genome annotations for the ascomycete fungi Trichoderma harzianum, Trichoderma aggressivum, and Purpureocillium lilacinum.</title>
        <authorList>
            <person name="Beijen E.P.W."/>
            <person name="Ohm R.A."/>
        </authorList>
    </citation>
    <scope>NUCLEOTIDE SEQUENCE [LARGE SCALE GENOMIC DNA]</scope>
    <source>
        <strain evidence="18 21">CBS 150709</strain>
    </source>
</reference>
<organism evidence="19 20">
    <name type="scientific">Purpureocillium lilacinum</name>
    <name type="common">Paecilomyces lilacinus</name>
    <dbReference type="NCBI Taxonomy" id="33203"/>
    <lineage>
        <taxon>Eukaryota</taxon>
        <taxon>Fungi</taxon>
        <taxon>Dikarya</taxon>
        <taxon>Ascomycota</taxon>
        <taxon>Pezizomycotina</taxon>
        <taxon>Sordariomycetes</taxon>
        <taxon>Hypocreomycetidae</taxon>
        <taxon>Hypocreales</taxon>
        <taxon>Ophiocordycipitaceae</taxon>
        <taxon>Purpureocillium</taxon>
    </lineage>
</organism>
<dbReference type="SMART" id="SM01382">
    <property type="entry name" value="Ribosomal_L2_C"/>
    <property type="match status" value="1"/>
</dbReference>
<feature type="region of interest" description="Disordered" evidence="15">
    <location>
        <begin position="1"/>
        <end position="68"/>
    </location>
</feature>
<dbReference type="Gene3D" id="3.30.1110.10">
    <property type="match status" value="1"/>
</dbReference>
<evidence type="ECO:0000256" key="12">
    <source>
        <dbReference type="ARBA" id="ARBA00022980"/>
    </source>
</evidence>
<keyword evidence="8" id="KW-0547">Nucleotide-binding</keyword>
<dbReference type="InterPro" id="IPR022671">
    <property type="entry name" value="Ribosomal_uL2_CS"/>
</dbReference>
<evidence type="ECO:0000256" key="13">
    <source>
        <dbReference type="ARBA" id="ARBA00023274"/>
    </source>
</evidence>
<dbReference type="Pfam" id="PF00294">
    <property type="entry name" value="PfkB"/>
    <property type="match status" value="1"/>
</dbReference>
<dbReference type="PANTHER" id="PTHR45769">
    <property type="entry name" value="ADENOSINE KINASE"/>
    <property type="match status" value="1"/>
</dbReference>
<accession>A0A2U3EJA8</accession>
<evidence type="ECO:0000256" key="11">
    <source>
        <dbReference type="ARBA" id="ARBA00022842"/>
    </source>
</evidence>
<dbReference type="Pfam" id="PF03947">
    <property type="entry name" value="Ribosomal_L2_C"/>
    <property type="match status" value="1"/>
</dbReference>
<feature type="domain" description="Large ribosomal subunit protein uL2 RNA-binding" evidence="17">
    <location>
        <begin position="132"/>
        <end position="211"/>
    </location>
</feature>
<evidence type="ECO:0000313" key="21">
    <source>
        <dbReference type="Proteomes" id="UP001287286"/>
    </source>
</evidence>
<evidence type="ECO:0000256" key="8">
    <source>
        <dbReference type="ARBA" id="ARBA00022741"/>
    </source>
</evidence>
<reference evidence="19" key="1">
    <citation type="submission" date="2015-05" db="EMBL/GenBank/DDBJ databases">
        <authorList>
            <person name="Wang D.B."/>
            <person name="Wang M."/>
        </authorList>
    </citation>
    <scope>NUCLEOTIDE SEQUENCE</scope>
    <source>
        <strain evidence="19">36-1</strain>
    </source>
</reference>
<evidence type="ECO:0000256" key="5">
    <source>
        <dbReference type="ARBA" id="ARBA00012119"/>
    </source>
</evidence>
<evidence type="ECO:0000313" key="19">
    <source>
        <dbReference type="EMBL" id="PWI74573.1"/>
    </source>
</evidence>
<evidence type="ECO:0000256" key="4">
    <source>
        <dbReference type="ARBA" id="ARBA00010688"/>
    </source>
</evidence>
<keyword evidence="12" id="KW-0689">Ribosomal protein</keyword>
<dbReference type="InterPro" id="IPR002173">
    <property type="entry name" value="Carboh/pur_kinase_PfkB_CS"/>
</dbReference>
<dbReference type="GO" id="GO:0005524">
    <property type="term" value="F:ATP binding"/>
    <property type="evidence" value="ECO:0007669"/>
    <property type="project" value="UniProtKB-KW"/>
</dbReference>
<dbReference type="Pfam" id="PF00181">
    <property type="entry name" value="Ribosomal_L2_N"/>
    <property type="match status" value="1"/>
</dbReference>
<evidence type="ECO:0000256" key="1">
    <source>
        <dbReference type="ARBA" id="ARBA00001946"/>
    </source>
</evidence>
<name>A0A2U3EJA8_PURLI</name>
<reference evidence="19 20" key="2">
    <citation type="journal article" date="2016" name="Front. Microbiol.">
        <title>Genome and transcriptome sequences reveal the specific parasitism of the nematophagous Purpureocillium lilacinum 36-1.</title>
        <authorList>
            <person name="Xie J."/>
            <person name="Li S."/>
            <person name="Mo C."/>
            <person name="Xiao X."/>
            <person name="Peng D."/>
            <person name="Wang G."/>
            <person name="Xiao Y."/>
        </authorList>
    </citation>
    <scope>NUCLEOTIDE SEQUENCE [LARGE SCALE GENOMIC DNA]</scope>
    <source>
        <strain evidence="19 20">36-1</strain>
    </source>
</reference>
<dbReference type="FunFam" id="2.40.50.140:FF:000020">
    <property type="entry name" value="60S ribosomal protein L2"/>
    <property type="match status" value="1"/>
</dbReference>
<dbReference type="InterPro" id="IPR012340">
    <property type="entry name" value="NA-bd_OB-fold"/>
</dbReference>
<dbReference type="PROSITE" id="PS00584">
    <property type="entry name" value="PFKB_KINASES_2"/>
    <property type="match status" value="1"/>
</dbReference>
<evidence type="ECO:0000256" key="2">
    <source>
        <dbReference type="ARBA" id="ARBA00004801"/>
    </source>
</evidence>
<comment type="similarity">
    <text evidence="3">Belongs to the universal ribosomal protein uL2 family.</text>
</comment>
<feature type="active site" description="Proton acceptor" evidence="14">
    <location>
        <position position="850"/>
    </location>
</feature>
<keyword evidence="13" id="KW-0687">Ribonucleoprotein</keyword>
<dbReference type="UniPathway" id="UPA00588">
    <property type="reaction ID" value="UER00659"/>
</dbReference>
<keyword evidence="10" id="KW-0067">ATP-binding</keyword>
<evidence type="ECO:0000256" key="15">
    <source>
        <dbReference type="SAM" id="MobiDB-lite"/>
    </source>
</evidence>
<dbReference type="InterPro" id="IPR014722">
    <property type="entry name" value="Rib_uL2_dom2"/>
</dbReference>
<dbReference type="Gene3D" id="2.30.30.30">
    <property type="match status" value="1"/>
</dbReference>
<dbReference type="GO" id="GO:0006412">
    <property type="term" value="P:translation"/>
    <property type="evidence" value="ECO:0007669"/>
    <property type="project" value="InterPro"/>
</dbReference>
<evidence type="ECO:0000313" key="20">
    <source>
        <dbReference type="Proteomes" id="UP000245956"/>
    </source>
</evidence>
<comment type="pathway">
    <text evidence="2">Purine metabolism; AMP biosynthesis via salvage pathway; AMP from adenosine: step 1/1.</text>
</comment>
<keyword evidence="21" id="KW-1185">Reference proteome</keyword>
<dbReference type="GO" id="GO:0003735">
    <property type="term" value="F:structural constituent of ribosome"/>
    <property type="evidence" value="ECO:0007669"/>
    <property type="project" value="InterPro"/>
</dbReference>
<dbReference type="GO" id="GO:0022625">
    <property type="term" value="C:cytosolic large ribosomal subunit"/>
    <property type="evidence" value="ECO:0007669"/>
    <property type="project" value="UniProtKB-ARBA"/>
</dbReference>
<dbReference type="GO" id="GO:0005634">
    <property type="term" value="C:nucleus"/>
    <property type="evidence" value="ECO:0007669"/>
    <property type="project" value="TreeGrafter"/>
</dbReference>
<evidence type="ECO:0000259" key="17">
    <source>
        <dbReference type="SMART" id="SM01383"/>
    </source>
</evidence>
<dbReference type="InterPro" id="IPR014726">
    <property type="entry name" value="Ribosomal_uL2_dom3"/>
</dbReference>
<evidence type="ECO:0000313" key="18">
    <source>
        <dbReference type="EMBL" id="KAK4091240.1"/>
    </source>
</evidence>
<feature type="compositionally biased region" description="Basic and acidic residues" evidence="15">
    <location>
        <begin position="417"/>
        <end position="428"/>
    </location>
</feature>
<dbReference type="InterPro" id="IPR011611">
    <property type="entry name" value="PfkB_dom"/>
</dbReference>
<protein>
    <recommendedName>
        <fullName evidence="5">adenosine kinase</fullName>
        <ecNumber evidence="5">2.7.1.20</ecNumber>
    </recommendedName>
</protein>
<dbReference type="Proteomes" id="UP000245956">
    <property type="component" value="Unassembled WGS sequence"/>
</dbReference>
<dbReference type="Proteomes" id="UP001287286">
    <property type="component" value="Unassembled WGS sequence"/>
</dbReference>
<evidence type="ECO:0000256" key="9">
    <source>
        <dbReference type="ARBA" id="ARBA00022777"/>
    </source>
</evidence>
<dbReference type="CDD" id="cd01168">
    <property type="entry name" value="adenosine_kinase"/>
    <property type="match status" value="1"/>
</dbReference>
<dbReference type="EMBL" id="JAWRVI010000012">
    <property type="protein sequence ID" value="KAK4091240.1"/>
    <property type="molecule type" value="Genomic_DNA"/>
</dbReference>
<dbReference type="PANTHER" id="PTHR45769:SF3">
    <property type="entry name" value="ADENOSINE KINASE"/>
    <property type="match status" value="1"/>
</dbReference>
<dbReference type="GO" id="GO:0044209">
    <property type="term" value="P:AMP salvage"/>
    <property type="evidence" value="ECO:0007669"/>
    <property type="project" value="UniProtKB-UniPathway"/>
</dbReference>
<dbReference type="EC" id="2.7.1.20" evidence="5"/>
<feature type="domain" description="Large ribosomal subunit protein uL2 C-terminal" evidence="16">
    <location>
        <begin position="217"/>
        <end position="352"/>
    </location>
</feature>
<keyword evidence="7" id="KW-0660">Purine salvage</keyword>
<feature type="compositionally biased region" description="Basic and acidic residues" evidence="15">
    <location>
        <begin position="22"/>
        <end position="47"/>
    </location>
</feature>
<evidence type="ECO:0000259" key="16">
    <source>
        <dbReference type="SMART" id="SM01382"/>
    </source>
</evidence>
<evidence type="ECO:0000256" key="3">
    <source>
        <dbReference type="ARBA" id="ARBA00005636"/>
    </source>
</evidence>
<dbReference type="GO" id="GO:0006166">
    <property type="term" value="P:purine ribonucleoside salvage"/>
    <property type="evidence" value="ECO:0007669"/>
    <property type="project" value="UniProtKB-KW"/>
</dbReference>
<feature type="region of interest" description="Disordered" evidence="15">
    <location>
        <begin position="397"/>
        <end position="428"/>
    </location>
</feature>
<dbReference type="InterPro" id="IPR022669">
    <property type="entry name" value="Ribosomal_uL2_C"/>
</dbReference>
<dbReference type="SUPFAM" id="SSF50104">
    <property type="entry name" value="Translation proteins SH3-like domain"/>
    <property type="match status" value="1"/>
</dbReference>
<sequence>MHALPGVSERRDMAKGMSRVEAVPREASGRSARRGGEEPRCSRKESEWPSLTHNSGTDPPLGSDEMIGHYLSLPQGQKFHRPVTWSGLLHRASRARTQKIVSIRMQGLTPSNSNVESTPAAMGRVIRNQRKGRGSIFTANTRLNKAPAKFRNLDYSERHGYIRGVVRDIIHDPGRGAPLAKVVFRHPYRFKQVHETFIANEGMYTGQFIYAGKKAALTVGNVLPLGEMPEGTVVSNVEEKIGDRGTLGRTSGGYITVVGHNPDEGKTRIKLPSGAKKVVSSGSRGMIGIVAGGGRTDKPLLKASRAKHKFAVKRNSWPKTRGVAMNPVDHPHGGGNHQHIGKASTISRYAAQGQKAGLIAARRTGLLRGTQKTKDGCCLRNDASEESFARHIGPTVPVDEAKMSGDRARTMDTGSDDAGRSDPRAMDEGTKKCSRQAHNLPSLIFSEPATFTARFLVSPRIDKKSELSAAGLRCAGPHRYSSGYVPTLLPNLEASFKPRQTPARPVALLLPGPRHPSSKFFRQSYPRQFPPSFEFVSLLFYYIFCFWDTSTMAPVKEFGLLCLENPLLDIQAVGDEALLNKYGLKANDAILAEEKHIPLYEELLNNYDAKLIAGGAAQNTARGAQYILPPNSVVYLGGAGDDKYSAILHDAVKAAGLRVEYRVDPKEKTGRCGVIITGHNRSLCTDLGAANHYDIDHLKKPEIWQLVENAEVYYVGGFHFTVCPPAIMELAKQAAQRNKPFVLSLSAPFIPQFFKDPVDASAPYWDYIIGNETEAAAYAESHNLPSKEPKDVVVHLANLPKENKQRKRVAIVTQGTEPTLVAIQGEEGIKEFPVHAIEKEKINDTNGAGDAFAGGFLAGLLEGKPLETSIDMGQWLARLSIQELGPSYPFPKQAYQASS</sequence>
<dbReference type="FunFam" id="2.30.30.30:FF:000006">
    <property type="entry name" value="60S ribosomal protein L8"/>
    <property type="match status" value="1"/>
</dbReference>
<comment type="caution">
    <text evidence="19">The sequence shown here is derived from an EMBL/GenBank/DDBJ whole genome shotgun (WGS) entry which is preliminary data.</text>
</comment>
<dbReference type="PROSITE" id="PS00467">
    <property type="entry name" value="RIBOSOMAL_L2"/>
    <property type="match status" value="1"/>
</dbReference>
<dbReference type="Gene3D" id="2.40.50.140">
    <property type="entry name" value="Nucleic acid-binding proteins"/>
    <property type="match status" value="1"/>
</dbReference>
<feature type="compositionally biased region" description="Basic and acidic residues" evidence="15">
    <location>
        <begin position="399"/>
        <end position="410"/>
    </location>
</feature>
<dbReference type="FunFam" id="4.10.950.10:FF:000002">
    <property type="entry name" value="60S ribosomal protein L2"/>
    <property type="match status" value="1"/>
</dbReference>
<comment type="similarity">
    <text evidence="4">Belongs to the carbohydrate kinase PfkB family.</text>
</comment>
<dbReference type="PRINTS" id="PR00989">
    <property type="entry name" value="ADENOKINASE"/>
</dbReference>
<evidence type="ECO:0000256" key="10">
    <source>
        <dbReference type="ARBA" id="ARBA00022840"/>
    </source>
</evidence>
<dbReference type="Gene3D" id="3.40.1190.20">
    <property type="match status" value="1"/>
</dbReference>
<reference evidence="18" key="3">
    <citation type="submission" date="2023-11" db="EMBL/GenBank/DDBJ databases">
        <authorList>
            <person name="Beijen E."/>
            <person name="Ohm R.A."/>
        </authorList>
    </citation>
    <scope>NUCLEOTIDE SEQUENCE</scope>
    <source>
        <strain evidence="18">CBS 150709</strain>
    </source>
</reference>
<dbReference type="SMART" id="SM01383">
    <property type="entry name" value="Ribosomal_L2"/>
    <property type="match status" value="1"/>
</dbReference>
<dbReference type="SUPFAM" id="SSF53613">
    <property type="entry name" value="Ribokinase-like"/>
    <property type="match status" value="1"/>
</dbReference>
<proteinExistence type="inferred from homology"/>
<keyword evidence="6" id="KW-0808">Transferase</keyword>
<dbReference type="InterPro" id="IPR022666">
    <property type="entry name" value="Ribosomal_uL2_RNA-bd_dom"/>
</dbReference>
<keyword evidence="11" id="KW-0460">Magnesium</keyword>
<evidence type="ECO:0000256" key="6">
    <source>
        <dbReference type="ARBA" id="ARBA00022679"/>
    </source>
</evidence>
<gene>
    <name evidence="19" type="ORF">PCL_07887</name>
    <name evidence="18" type="ORF">Purlil1_4254</name>
</gene>
<evidence type="ECO:0000256" key="14">
    <source>
        <dbReference type="PIRSR" id="PIRSR601805-1"/>
    </source>
</evidence>
<evidence type="ECO:0000256" key="7">
    <source>
        <dbReference type="ARBA" id="ARBA00022726"/>
    </source>
</evidence>
<dbReference type="FunFam" id="3.40.1190.20:FF:000014">
    <property type="entry name" value="ADO1p Adenosine kinase"/>
    <property type="match status" value="1"/>
</dbReference>
<dbReference type="InterPro" id="IPR008991">
    <property type="entry name" value="Translation_prot_SH3-like_sf"/>
</dbReference>
<dbReference type="SUPFAM" id="SSF50249">
    <property type="entry name" value="Nucleic acid-binding proteins"/>
    <property type="match status" value="1"/>
</dbReference>
<dbReference type="FunFam" id="3.30.1110.10:FF:000001">
    <property type="entry name" value="Adenosine kinase a"/>
    <property type="match status" value="1"/>
</dbReference>